<evidence type="ECO:0000259" key="4">
    <source>
        <dbReference type="PROSITE" id="PS50112"/>
    </source>
</evidence>
<dbReference type="Pfam" id="PF25601">
    <property type="entry name" value="AAA_lid_14"/>
    <property type="match status" value="1"/>
</dbReference>
<dbReference type="InterPro" id="IPR000014">
    <property type="entry name" value="PAS"/>
</dbReference>
<sequence>MKNELVLLAGTRETCKALTEQLKGMLGQYIRIKSFASEEYLPPLIEDALIVYSSYLIHDEVKHVIAPSCEVITAHRTVNYQYIDYLFEIPNDTNVLFVNDFPQSTMDSIETLDRLGISHLRYIPFSPGGEVPDSIEIAVTPGEMDLIPSSIPTKLNLGVRLIDIHTIMAIIDYFELPEALRINITDKYTGKIIELSKKLSSLKQEADKLNQYLKRVVDGVNDGILAFDRSGSISVFNKELERMIGISPEFAVKKKIGQVFRNSELLEFLLNDESGNQEAFTVRQTNLLVHRFPMKNDNTIVATFKNMDETIEMERRVKLELQKKGFVSKYTFQSILGESPALQETIRIARKLSLSDLPILIQGESGTGKELFAGAIHSESSRRNAPFLGINCNALPEELLESELFGYEDGAFTGALKGGKKGLFEQADQGTLFLDEIGDISMKLQARLLRVLEEWEIRRIGGNKIIPINVRIFAATNRNLKTMIDEGRFREDLYHRLKVLSLSLPSLRQRRKDIPILIKSFIRQSHKPGADITEETLKLLSQMDWKGNIRELKNVVQYMLAVSDNNVLNASDLPADLVPAQVPLMPKTLSNLKTEHKILLKFIVELNEKGIPASRKKLSALTQNTSFPLTEQQARLRLKELEQLGYVIIRQGRSGTFVTEKGLETLV</sequence>
<evidence type="ECO:0000256" key="1">
    <source>
        <dbReference type="ARBA" id="ARBA00022741"/>
    </source>
</evidence>
<dbReference type="GO" id="GO:0006355">
    <property type="term" value="P:regulation of DNA-templated transcription"/>
    <property type="evidence" value="ECO:0007669"/>
    <property type="project" value="InterPro"/>
</dbReference>
<dbReference type="InterPro" id="IPR025662">
    <property type="entry name" value="Sigma_54_int_dom_ATP-bd_1"/>
</dbReference>
<dbReference type="CDD" id="cd00009">
    <property type="entry name" value="AAA"/>
    <property type="match status" value="1"/>
</dbReference>
<name>A0AA46PCS3_CYTFI</name>
<keyword evidence="2" id="KW-0067">ATP-binding</keyword>
<evidence type="ECO:0000259" key="3">
    <source>
        <dbReference type="PROSITE" id="PS50045"/>
    </source>
</evidence>
<keyword evidence="1" id="KW-0547">Nucleotide-binding</keyword>
<dbReference type="PANTHER" id="PTHR32071:SF57">
    <property type="entry name" value="C4-DICARBOXYLATE TRANSPORT TRANSCRIPTIONAL REGULATORY PROTEIN DCTD"/>
    <property type="match status" value="1"/>
</dbReference>
<gene>
    <name evidence="5" type="ORF">OD459_00415</name>
</gene>
<dbReference type="InterPro" id="IPR003593">
    <property type="entry name" value="AAA+_ATPase"/>
</dbReference>
<dbReference type="RefSeq" id="WP_048011556.1">
    <property type="nucleotide sequence ID" value="NZ_CP107027.1"/>
</dbReference>
<dbReference type="Proteomes" id="UP001163104">
    <property type="component" value="Chromosome"/>
</dbReference>
<evidence type="ECO:0000256" key="2">
    <source>
        <dbReference type="ARBA" id="ARBA00022840"/>
    </source>
</evidence>
<dbReference type="GO" id="GO:0005524">
    <property type="term" value="F:ATP binding"/>
    <property type="evidence" value="ECO:0007669"/>
    <property type="project" value="UniProtKB-KW"/>
</dbReference>
<dbReference type="Gene3D" id="3.30.450.20">
    <property type="entry name" value="PAS domain"/>
    <property type="match status" value="1"/>
</dbReference>
<dbReference type="InterPro" id="IPR002078">
    <property type="entry name" value="Sigma_54_int"/>
</dbReference>
<dbReference type="InterPro" id="IPR058031">
    <property type="entry name" value="AAA_lid_NorR"/>
</dbReference>
<dbReference type="Gene3D" id="1.10.8.60">
    <property type="match status" value="1"/>
</dbReference>
<organism evidence="5 6">
    <name type="scientific">Cytobacillus firmus</name>
    <name type="common">Bacillus firmus</name>
    <dbReference type="NCBI Taxonomy" id="1399"/>
    <lineage>
        <taxon>Bacteria</taxon>
        <taxon>Bacillati</taxon>
        <taxon>Bacillota</taxon>
        <taxon>Bacilli</taxon>
        <taxon>Bacillales</taxon>
        <taxon>Bacillaceae</taxon>
        <taxon>Cytobacillus</taxon>
    </lineage>
</organism>
<protein>
    <submittedName>
        <fullName evidence="5">Sigma 54-interacting transcriptional regulator</fullName>
    </submittedName>
</protein>
<dbReference type="InterPro" id="IPR013668">
    <property type="entry name" value="RNase_R_HTH_12"/>
</dbReference>
<evidence type="ECO:0000313" key="6">
    <source>
        <dbReference type="Proteomes" id="UP001163104"/>
    </source>
</evidence>
<dbReference type="Pfam" id="PF08461">
    <property type="entry name" value="WHD_RNase_R"/>
    <property type="match status" value="1"/>
</dbReference>
<proteinExistence type="predicted"/>
<dbReference type="Pfam" id="PF00158">
    <property type="entry name" value="Sigma54_activat"/>
    <property type="match status" value="1"/>
</dbReference>
<accession>A0AA46PCS3</accession>
<dbReference type="Gene3D" id="3.40.50.300">
    <property type="entry name" value="P-loop containing nucleotide triphosphate hydrolases"/>
    <property type="match status" value="1"/>
</dbReference>
<dbReference type="EMBL" id="CP107027">
    <property type="protein sequence ID" value="UYG95523.1"/>
    <property type="molecule type" value="Genomic_DNA"/>
</dbReference>
<dbReference type="SUPFAM" id="SSF52540">
    <property type="entry name" value="P-loop containing nucleoside triphosphate hydrolases"/>
    <property type="match status" value="1"/>
</dbReference>
<dbReference type="PROSITE" id="PS50045">
    <property type="entry name" value="SIGMA54_INTERACT_4"/>
    <property type="match status" value="1"/>
</dbReference>
<dbReference type="FunFam" id="3.40.50.300:FF:000006">
    <property type="entry name" value="DNA-binding transcriptional regulator NtrC"/>
    <property type="match status" value="1"/>
</dbReference>
<dbReference type="InterPro" id="IPR027417">
    <property type="entry name" value="P-loop_NTPase"/>
</dbReference>
<dbReference type="PANTHER" id="PTHR32071">
    <property type="entry name" value="TRANSCRIPTIONAL REGULATORY PROTEIN"/>
    <property type="match status" value="1"/>
</dbReference>
<dbReference type="AlphaFoldDB" id="A0AA46PCS3"/>
<dbReference type="SUPFAM" id="SSF55785">
    <property type="entry name" value="PYP-like sensor domain (PAS domain)"/>
    <property type="match status" value="1"/>
</dbReference>
<dbReference type="PROSITE" id="PS50112">
    <property type="entry name" value="PAS"/>
    <property type="match status" value="1"/>
</dbReference>
<feature type="domain" description="PAS" evidence="4">
    <location>
        <begin position="209"/>
        <end position="273"/>
    </location>
</feature>
<dbReference type="InterPro" id="IPR013767">
    <property type="entry name" value="PAS_fold"/>
</dbReference>
<evidence type="ECO:0000313" key="5">
    <source>
        <dbReference type="EMBL" id="UYG95523.1"/>
    </source>
</evidence>
<dbReference type="Pfam" id="PF00989">
    <property type="entry name" value="PAS"/>
    <property type="match status" value="1"/>
</dbReference>
<dbReference type="InterPro" id="IPR035965">
    <property type="entry name" value="PAS-like_dom_sf"/>
</dbReference>
<feature type="domain" description="Sigma-54 factor interaction" evidence="3">
    <location>
        <begin position="335"/>
        <end position="561"/>
    </location>
</feature>
<dbReference type="PROSITE" id="PS00675">
    <property type="entry name" value="SIGMA54_INTERACT_1"/>
    <property type="match status" value="1"/>
</dbReference>
<reference evidence="5" key="1">
    <citation type="submission" date="2022-10" db="EMBL/GenBank/DDBJ databases">
        <title>Mechanism of multi-heavy metal repair in Cytobacillus Firmus M7.</title>
        <authorList>
            <person name="Li X."/>
            <person name="Yu C."/>
        </authorList>
    </citation>
    <scope>NUCLEOTIDE SEQUENCE</scope>
    <source>
        <strain evidence="5">M7</strain>
    </source>
</reference>
<dbReference type="SMART" id="SM00091">
    <property type="entry name" value="PAS"/>
    <property type="match status" value="1"/>
</dbReference>
<dbReference type="SMART" id="SM00382">
    <property type="entry name" value="AAA"/>
    <property type="match status" value="1"/>
</dbReference>